<reference evidence="4 5" key="1">
    <citation type="journal article" date="2015" name="Genome Announc.">
        <title>Genome Assemblies of Three Soil-Associated Devosia species: D. insulae, D. limi, and D. soli.</title>
        <authorList>
            <person name="Hassan Y.I."/>
            <person name="Lepp D."/>
            <person name="Zhou T."/>
        </authorList>
    </citation>
    <scope>NUCLEOTIDE SEQUENCE [LARGE SCALE GENOMIC DNA]</scope>
    <source>
        <strain evidence="4 5">DS-56</strain>
    </source>
</reference>
<dbReference type="InterPro" id="IPR001867">
    <property type="entry name" value="OmpR/PhoB-type_DNA-bd"/>
</dbReference>
<dbReference type="PROSITE" id="PS51755">
    <property type="entry name" value="OMPR_PHOB"/>
    <property type="match status" value="1"/>
</dbReference>
<dbReference type="Pfam" id="PF00486">
    <property type="entry name" value="Trans_reg_C"/>
    <property type="match status" value="1"/>
</dbReference>
<gene>
    <name evidence="4" type="ORF">VW23_014635</name>
</gene>
<evidence type="ECO:0000256" key="2">
    <source>
        <dbReference type="PROSITE-ProRule" id="PRU01091"/>
    </source>
</evidence>
<dbReference type="OrthoDB" id="9807521at2"/>
<dbReference type="InterPro" id="IPR011990">
    <property type="entry name" value="TPR-like_helical_dom_sf"/>
</dbReference>
<dbReference type="GO" id="GO:0003677">
    <property type="term" value="F:DNA binding"/>
    <property type="evidence" value="ECO:0007669"/>
    <property type="project" value="UniProtKB-UniRule"/>
</dbReference>
<keyword evidence="5" id="KW-1185">Reference proteome</keyword>
<dbReference type="SUPFAM" id="SSF52964">
    <property type="entry name" value="TolB, N-terminal domain"/>
    <property type="match status" value="1"/>
</dbReference>
<dbReference type="SUPFAM" id="SSF48452">
    <property type="entry name" value="TPR-like"/>
    <property type="match status" value="1"/>
</dbReference>
<organism evidence="4 5">
    <name type="scientific">Devosia insulae DS-56</name>
    <dbReference type="NCBI Taxonomy" id="1116389"/>
    <lineage>
        <taxon>Bacteria</taxon>
        <taxon>Pseudomonadati</taxon>
        <taxon>Pseudomonadota</taxon>
        <taxon>Alphaproteobacteria</taxon>
        <taxon>Hyphomicrobiales</taxon>
        <taxon>Devosiaceae</taxon>
        <taxon>Devosia</taxon>
    </lineage>
</organism>
<dbReference type="InterPro" id="IPR036388">
    <property type="entry name" value="WH-like_DNA-bd_sf"/>
</dbReference>
<dbReference type="SMART" id="SM00862">
    <property type="entry name" value="Trans_reg_C"/>
    <property type="match status" value="1"/>
</dbReference>
<dbReference type="Proteomes" id="UP000095463">
    <property type="component" value="Unassembled WGS sequence"/>
</dbReference>
<evidence type="ECO:0000259" key="3">
    <source>
        <dbReference type="PROSITE" id="PS51755"/>
    </source>
</evidence>
<evidence type="ECO:0000313" key="5">
    <source>
        <dbReference type="Proteomes" id="UP000095463"/>
    </source>
</evidence>
<dbReference type="Gene3D" id="1.10.10.10">
    <property type="entry name" value="Winged helix-like DNA-binding domain superfamily/Winged helix DNA-binding domain"/>
    <property type="match status" value="1"/>
</dbReference>
<feature type="domain" description="OmpR/PhoB-type" evidence="3">
    <location>
        <begin position="3"/>
        <end position="100"/>
    </location>
</feature>
<dbReference type="CDD" id="cd00383">
    <property type="entry name" value="trans_reg_C"/>
    <property type="match status" value="1"/>
</dbReference>
<feature type="DNA-binding region" description="OmpR/PhoB-type" evidence="2">
    <location>
        <begin position="3"/>
        <end position="100"/>
    </location>
</feature>
<dbReference type="EMBL" id="LAJE02000123">
    <property type="protein sequence ID" value="OEO31786.1"/>
    <property type="molecule type" value="Genomic_DNA"/>
</dbReference>
<protein>
    <recommendedName>
        <fullName evidence="3">OmpR/PhoB-type domain-containing protein</fullName>
    </recommendedName>
</protein>
<proteinExistence type="predicted"/>
<dbReference type="SUPFAM" id="SSF46894">
    <property type="entry name" value="C-terminal effector domain of the bipartite response regulators"/>
    <property type="match status" value="1"/>
</dbReference>
<dbReference type="Gene3D" id="3.40.50.10070">
    <property type="entry name" value="TolB, N-terminal domain"/>
    <property type="match status" value="1"/>
</dbReference>
<dbReference type="AlphaFoldDB" id="A0A1E5XT55"/>
<sequence length="510" mass="56133">MDEAQHRFGPFVLTPGRELRRDGQPVALGPKALMMLETMLEAEGEIVTKAEMLERVWPGVTVEEGNITVQIAALRKELGSRPGGEEWIVTVPRVGYRLVRGPVPTPAEAPPADAGGKPSVAVLPFVNLSGDATRDYFADGLVEDLITALSRFKSFAVVSRYSSFAYRNRAADIRQVARELGVRYLLEGSVRLSGERVRVTVQLVDAVSGTHLWASSFDGEMGQIFEFQDKITESVVGLVEPQLRRAEIERTRRRWPDNPQAYDHFLRALPYFTSRDPADYLTALEHLERAIGLEPDYSAALAYASWSLARHGTVALTLLTPERAAHCLALARQALHYGDDDPVVLAICSHSLLSIGRMRAEGLAMSDRALAANPHNVIVQVLGGICNMLAGDPQKAEACYRRAYALSPGAPEAYESLAGIGFARFFMRDFEGALVWLGRSRATQVDWPPTYWIQTAAYAHLGRLDEARATLARLQGFAPYTSIAGVETVAQRSDERFELIIDGLRKAGLT</sequence>
<evidence type="ECO:0000256" key="1">
    <source>
        <dbReference type="ARBA" id="ARBA00023125"/>
    </source>
</evidence>
<evidence type="ECO:0000313" key="4">
    <source>
        <dbReference type="EMBL" id="OEO31786.1"/>
    </source>
</evidence>
<keyword evidence="1 2" id="KW-0238">DNA-binding</keyword>
<dbReference type="InterPro" id="IPR016032">
    <property type="entry name" value="Sig_transdc_resp-reg_C-effctor"/>
</dbReference>
<dbReference type="GO" id="GO:0006355">
    <property type="term" value="P:regulation of DNA-templated transcription"/>
    <property type="evidence" value="ECO:0007669"/>
    <property type="project" value="InterPro"/>
</dbReference>
<name>A0A1E5XT55_9HYPH</name>
<dbReference type="GO" id="GO:0000160">
    <property type="term" value="P:phosphorelay signal transduction system"/>
    <property type="evidence" value="ECO:0007669"/>
    <property type="project" value="InterPro"/>
</dbReference>
<dbReference type="RefSeq" id="WP_069909047.1">
    <property type="nucleotide sequence ID" value="NZ_LAJE02000123.1"/>
</dbReference>
<comment type="caution">
    <text evidence="4">The sequence shown here is derived from an EMBL/GenBank/DDBJ whole genome shotgun (WGS) entry which is preliminary data.</text>
</comment>
<accession>A0A1E5XT55</accession>
<dbReference type="Gene3D" id="1.25.40.10">
    <property type="entry name" value="Tetratricopeptide repeat domain"/>
    <property type="match status" value="2"/>
</dbReference>